<dbReference type="AlphaFoldDB" id="A0A3P6THS3"/>
<name>A0A3P6THS3_CYLGO</name>
<evidence type="ECO:0000313" key="2">
    <source>
        <dbReference type="EMBL" id="VDK64151.1"/>
    </source>
</evidence>
<proteinExistence type="predicted"/>
<reference evidence="2 3" key="1">
    <citation type="submission" date="2018-11" db="EMBL/GenBank/DDBJ databases">
        <authorList>
            <consortium name="Pathogen Informatics"/>
        </authorList>
    </citation>
    <scope>NUCLEOTIDE SEQUENCE [LARGE SCALE GENOMIC DNA]</scope>
</reference>
<protein>
    <submittedName>
        <fullName evidence="2">Uncharacterized protein</fullName>
    </submittedName>
</protein>
<feature type="region of interest" description="Disordered" evidence="1">
    <location>
        <begin position="1"/>
        <end position="51"/>
    </location>
</feature>
<gene>
    <name evidence="2" type="ORF">CGOC_LOCUS5821</name>
</gene>
<organism evidence="2 3">
    <name type="scientific">Cylicostephanus goldi</name>
    <name type="common">Nematode worm</name>
    <dbReference type="NCBI Taxonomy" id="71465"/>
    <lineage>
        <taxon>Eukaryota</taxon>
        <taxon>Metazoa</taxon>
        <taxon>Ecdysozoa</taxon>
        <taxon>Nematoda</taxon>
        <taxon>Chromadorea</taxon>
        <taxon>Rhabditida</taxon>
        <taxon>Rhabditina</taxon>
        <taxon>Rhabditomorpha</taxon>
        <taxon>Strongyloidea</taxon>
        <taxon>Strongylidae</taxon>
        <taxon>Cylicostephanus</taxon>
    </lineage>
</organism>
<sequence>MPKQKKTAEDDPMDSFENLSLIEQPPEKKDKKAKKKGTDEEEEYLESADGTVPKLTKEEVAGLNREDIKFKLTNIEQKQLSSRTDINMHIIQDYKAKV</sequence>
<keyword evidence="3" id="KW-1185">Reference proteome</keyword>
<dbReference type="Proteomes" id="UP000271889">
    <property type="component" value="Unassembled WGS sequence"/>
</dbReference>
<evidence type="ECO:0000313" key="3">
    <source>
        <dbReference type="Proteomes" id="UP000271889"/>
    </source>
</evidence>
<evidence type="ECO:0000256" key="1">
    <source>
        <dbReference type="SAM" id="MobiDB-lite"/>
    </source>
</evidence>
<dbReference type="EMBL" id="UYRV01018047">
    <property type="protein sequence ID" value="VDK64151.1"/>
    <property type="molecule type" value="Genomic_DNA"/>
</dbReference>
<accession>A0A3P6THS3</accession>